<organism evidence="2">
    <name type="scientific">Cladocopium goreaui</name>
    <dbReference type="NCBI Taxonomy" id="2562237"/>
    <lineage>
        <taxon>Eukaryota</taxon>
        <taxon>Sar</taxon>
        <taxon>Alveolata</taxon>
        <taxon>Dinophyceae</taxon>
        <taxon>Suessiales</taxon>
        <taxon>Symbiodiniaceae</taxon>
        <taxon>Cladocopium</taxon>
    </lineage>
</organism>
<dbReference type="AlphaFoldDB" id="A0A9P1GQP7"/>
<reference evidence="2" key="1">
    <citation type="submission" date="2022-10" db="EMBL/GenBank/DDBJ databases">
        <authorList>
            <person name="Chen Y."/>
            <person name="Dougan E. K."/>
            <person name="Chan C."/>
            <person name="Rhodes N."/>
            <person name="Thang M."/>
        </authorList>
    </citation>
    <scope>NUCLEOTIDE SEQUENCE</scope>
</reference>
<reference evidence="3" key="2">
    <citation type="submission" date="2024-04" db="EMBL/GenBank/DDBJ databases">
        <authorList>
            <person name="Chen Y."/>
            <person name="Shah S."/>
            <person name="Dougan E. K."/>
            <person name="Thang M."/>
            <person name="Chan C."/>
        </authorList>
    </citation>
    <scope>NUCLEOTIDE SEQUENCE [LARGE SCALE GENOMIC DNA]</scope>
</reference>
<accession>A0A9P1GQP7</accession>
<sequence>MARFGARFKTAALLVLHVGQWHAAVAQAAQAQPCATLSGPEALTCQWKEDSEKCIQQKCQDCSGDQCLSCQKDTKLINECCKDNAQVTASPILCKSAALAASINSCINSRCNGCAGEQCQVCKEDENTISKCCEGDYHNVELPEICGHDESHSCSGLAGEERLTCSWGEEVRSCMKTFCSCDTDDATDACKLCQEDMAQISMCCDQHRQSAHPPRICTDAILTQDVMNCIDTSCSSCEGERSCKLCKEDTNLVNQCCIDHQHGLDPPPMCQHISQLVLP</sequence>
<evidence type="ECO:0000313" key="4">
    <source>
        <dbReference type="Proteomes" id="UP001152797"/>
    </source>
</evidence>
<proteinExistence type="predicted"/>
<dbReference type="EMBL" id="CAMXCT020006733">
    <property type="protein sequence ID" value="CAL1172475.1"/>
    <property type="molecule type" value="Genomic_DNA"/>
</dbReference>
<evidence type="ECO:0000313" key="2">
    <source>
        <dbReference type="EMBL" id="CAI4019100.1"/>
    </source>
</evidence>
<feature type="signal peptide" evidence="1">
    <location>
        <begin position="1"/>
        <end position="31"/>
    </location>
</feature>
<dbReference type="EMBL" id="CAMXCT010006733">
    <property type="protein sequence ID" value="CAI4019100.1"/>
    <property type="molecule type" value="Genomic_DNA"/>
</dbReference>
<evidence type="ECO:0008006" key="5">
    <source>
        <dbReference type="Google" id="ProtNLM"/>
    </source>
</evidence>
<comment type="caution">
    <text evidence="2">The sequence shown here is derived from an EMBL/GenBank/DDBJ whole genome shotgun (WGS) entry which is preliminary data.</text>
</comment>
<dbReference type="EMBL" id="CAMXCT030006733">
    <property type="protein sequence ID" value="CAL4806412.1"/>
    <property type="molecule type" value="Genomic_DNA"/>
</dbReference>
<evidence type="ECO:0000313" key="3">
    <source>
        <dbReference type="EMBL" id="CAL1172475.1"/>
    </source>
</evidence>
<dbReference type="Proteomes" id="UP001152797">
    <property type="component" value="Unassembled WGS sequence"/>
</dbReference>
<feature type="chain" id="PRO_5043273232" description="Balbiani ring protein 3-like" evidence="1">
    <location>
        <begin position="32"/>
        <end position="279"/>
    </location>
</feature>
<gene>
    <name evidence="2" type="ORF">C1SCF055_LOCUS43622</name>
</gene>
<keyword evidence="1" id="KW-0732">Signal</keyword>
<evidence type="ECO:0000256" key="1">
    <source>
        <dbReference type="SAM" id="SignalP"/>
    </source>
</evidence>
<name>A0A9P1GQP7_9DINO</name>
<protein>
    <recommendedName>
        <fullName evidence="5">Balbiani ring protein 3-like</fullName>
    </recommendedName>
</protein>
<keyword evidence="4" id="KW-1185">Reference proteome</keyword>
<dbReference type="OrthoDB" id="406657at2759"/>